<evidence type="ECO:0000313" key="2">
    <source>
        <dbReference type="EMBL" id="MEI4802240.1"/>
    </source>
</evidence>
<organism evidence="2 4">
    <name type="scientific">Bacillus bruguierae</name>
    <dbReference type="NCBI Taxonomy" id="3127667"/>
    <lineage>
        <taxon>Bacteria</taxon>
        <taxon>Bacillati</taxon>
        <taxon>Bacillota</taxon>
        <taxon>Bacilli</taxon>
        <taxon>Bacillales</taxon>
        <taxon>Bacillaceae</taxon>
        <taxon>Bacillus</taxon>
    </lineage>
</organism>
<comment type="caution">
    <text evidence="2">The sequence shown here is derived from an EMBL/GenBank/DDBJ whole genome shotgun (WGS) entry which is preliminary data.</text>
</comment>
<reference evidence="2 4" key="1">
    <citation type="submission" date="2024-01" db="EMBL/GenBank/DDBJ databases">
        <title>Seven novel Bacillus-like species.</title>
        <authorList>
            <person name="Liu G."/>
        </authorList>
    </citation>
    <scope>NUCLEOTIDE SEQUENCE [LARGE SCALE GENOMIC DNA]</scope>
    <source>
        <strain evidence="2 4">FJAT-51639</strain>
    </source>
</reference>
<feature type="non-terminal residue" evidence="2">
    <location>
        <position position="1"/>
    </location>
</feature>
<evidence type="ECO:0000313" key="3">
    <source>
        <dbReference type="EMBL" id="MEI4804041.1"/>
    </source>
</evidence>
<protein>
    <submittedName>
        <fullName evidence="2">CocE/NonD family hydrolase C-terminal non-catalytic domain-containing protein</fullName>
    </submittedName>
</protein>
<dbReference type="Gene3D" id="2.60.120.260">
    <property type="entry name" value="Galactose-binding domain-like"/>
    <property type="match status" value="1"/>
</dbReference>
<dbReference type="EMBL" id="JBAWSX010000006">
    <property type="protein sequence ID" value="MEI4802240.1"/>
    <property type="molecule type" value="Genomic_DNA"/>
</dbReference>
<keyword evidence="2" id="KW-0378">Hydrolase</keyword>
<dbReference type="RefSeq" id="WP_336472815.1">
    <property type="nucleotide sequence ID" value="NZ_JBAWSX010000006.1"/>
</dbReference>
<gene>
    <name evidence="2" type="ORF">WAZ07_13085</name>
    <name evidence="3" type="ORF">WAZ07_23045</name>
</gene>
<keyword evidence="4" id="KW-1185">Reference proteome</keyword>
<dbReference type="InterPro" id="IPR013736">
    <property type="entry name" value="Xaa-Pro_dipept_C"/>
</dbReference>
<sequence>FQAGHQIGVVLIASDYDYTIRPKAGTKLTVKLSEVTLPIVK</sequence>
<dbReference type="Proteomes" id="UP001372526">
    <property type="component" value="Unassembled WGS sequence"/>
</dbReference>
<dbReference type="GO" id="GO:0016787">
    <property type="term" value="F:hydrolase activity"/>
    <property type="evidence" value="ECO:0007669"/>
    <property type="project" value="UniProtKB-KW"/>
</dbReference>
<dbReference type="EMBL" id="JBAWSX010000021">
    <property type="protein sequence ID" value="MEI4804041.1"/>
    <property type="molecule type" value="Genomic_DNA"/>
</dbReference>
<evidence type="ECO:0000313" key="4">
    <source>
        <dbReference type="Proteomes" id="UP001372526"/>
    </source>
</evidence>
<evidence type="ECO:0000259" key="1">
    <source>
        <dbReference type="Pfam" id="PF08530"/>
    </source>
</evidence>
<dbReference type="Pfam" id="PF08530">
    <property type="entry name" value="PepX_C"/>
    <property type="match status" value="1"/>
</dbReference>
<accession>A0ABU8FHQ9</accession>
<feature type="domain" description="Xaa-Pro dipeptidyl-peptidase C-terminal" evidence="1">
    <location>
        <begin position="1"/>
        <end position="35"/>
    </location>
</feature>
<name>A0ABU8FHQ9_9BACI</name>
<dbReference type="InterPro" id="IPR008979">
    <property type="entry name" value="Galactose-bd-like_sf"/>
</dbReference>
<proteinExistence type="predicted"/>
<dbReference type="SUPFAM" id="SSF49785">
    <property type="entry name" value="Galactose-binding domain-like"/>
    <property type="match status" value="1"/>
</dbReference>